<dbReference type="RefSeq" id="XP_016450137.1">
    <property type="nucleotide sequence ID" value="XM_016594651.1"/>
</dbReference>
<dbReference type="OrthoDB" id="1304999at2759"/>
<proteinExistence type="predicted"/>
<gene>
    <name evidence="1" type="primary">LOC107774990</name>
</gene>
<dbReference type="PANTHER" id="PTHR47481:SF21">
    <property type="entry name" value="BASIC-LEUCINE ZIPPER TRANSCRIPTION FACTOR Q-RELATED"/>
    <property type="match status" value="1"/>
</dbReference>
<sequence length="218" mass="24239">MGEIKILADELATSGSPLSSEELTIKVLSGLGPEYKEISAAIRTRDAPISFEELYDKLLGHEVFLKHEDAKKEQLIITAQLNQRNSTNLGSRSRNNYNTNHKSFPMNGQPNINNQYRQQNENPSRRSNNHCIQCQLCDKFGHIAKVGRSRSHPVVEMQANFVARTNTPNSRWVIVLGASHYMTNDPQNLASISDFSASDEIIIGDGSENGGITSSRPE</sequence>
<dbReference type="AlphaFoldDB" id="A0A1S3YDR5"/>
<dbReference type="PaxDb" id="4097-A0A1S3YDR5"/>
<dbReference type="KEGG" id="nta:107774990"/>
<organism evidence="1">
    <name type="scientific">Nicotiana tabacum</name>
    <name type="common">Common tobacco</name>
    <dbReference type="NCBI Taxonomy" id="4097"/>
    <lineage>
        <taxon>Eukaryota</taxon>
        <taxon>Viridiplantae</taxon>
        <taxon>Streptophyta</taxon>
        <taxon>Embryophyta</taxon>
        <taxon>Tracheophyta</taxon>
        <taxon>Spermatophyta</taxon>
        <taxon>Magnoliopsida</taxon>
        <taxon>eudicotyledons</taxon>
        <taxon>Gunneridae</taxon>
        <taxon>Pentapetalae</taxon>
        <taxon>asterids</taxon>
        <taxon>lamiids</taxon>
        <taxon>Solanales</taxon>
        <taxon>Solanaceae</taxon>
        <taxon>Nicotianoideae</taxon>
        <taxon>Nicotianeae</taxon>
        <taxon>Nicotiana</taxon>
    </lineage>
</organism>
<name>A0A1S3YDR5_TOBAC</name>
<protein>
    <submittedName>
        <fullName evidence="1">Uncharacterized protein</fullName>
    </submittedName>
</protein>
<accession>A0A1S3YDR5</accession>
<reference evidence="1" key="1">
    <citation type="submission" date="2025-08" db="UniProtKB">
        <authorList>
            <consortium name="RefSeq"/>
        </authorList>
    </citation>
    <scope>IDENTIFICATION</scope>
</reference>
<dbReference type="Pfam" id="PF14223">
    <property type="entry name" value="Retrotran_gag_2"/>
    <property type="match status" value="1"/>
</dbReference>
<dbReference type="OMA" id="NSPINDE"/>
<evidence type="ECO:0000313" key="1">
    <source>
        <dbReference type="RefSeq" id="XP_016450137.1"/>
    </source>
</evidence>
<dbReference type="PANTHER" id="PTHR47481">
    <property type="match status" value="1"/>
</dbReference>